<accession>A0AAV4ALJ2</accession>
<feature type="compositionally biased region" description="Acidic residues" evidence="1">
    <location>
        <begin position="57"/>
        <end position="70"/>
    </location>
</feature>
<evidence type="ECO:0000313" key="3">
    <source>
        <dbReference type="Proteomes" id="UP000735302"/>
    </source>
</evidence>
<reference evidence="2 3" key="1">
    <citation type="journal article" date="2021" name="Elife">
        <title>Chloroplast acquisition without the gene transfer in kleptoplastic sea slugs, Plakobranchus ocellatus.</title>
        <authorList>
            <person name="Maeda T."/>
            <person name="Takahashi S."/>
            <person name="Yoshida T."/>
            <person name="Shimamura S."/>
            <person name="Takaki Y."/>
            <person name="Nagai Y."/>
            <person name="Toyoda A."/>
            <person name="Suzuki Y."/>
            <person name="Arimoto A."/>
            <person name="Ishii H."/>
            <person name="Satoh N."/>
            <person name="Nishiyama T."/>
            <person name="Hasebe M."/>
            <person name="Maruyama T."/>
            <person name="Minagawa J."/>
            <person name="Obokata J."/>
            <person name="Shigenobu S."/>
        </authorList>
    </citation>
    <scope>NUCLEOTIDE SEQUENCE [LARGE SCALE GENOMIC DNA]</scope>
</reference>
<gene>
    <name evidence="2" type="ORF">PoB_003396100</name>
</gene>
<feature type="region of interest" description="Disordered" evidence="1">
    <location>
        <begin position="33"/>
        <end position="85"/>
    </location>
</feature>
<keyword evidence="3" id="KW-1185">Reference proteome</keyword>
<evidence type="ECO:0000313" key="2">
    <source>
        <dbReference type="EMBL" id="GFO07456.1"/>
    </source>
</evidence>
<sequence>MVTENIQLLILSRGKKGILTVLKEWRGIQIVKEGGNDDTGCVQRREMDIHHPHKDDDNEDYDDKDGDNDGNGDKNNGDGDNDCDDGDGYKNECINNLTSMADWKWRT</sequence>
<feature type="compositionally biased region" description="Basic and acidic residues" evidence="1">
    <location>
        <begin position="43"/>
        <end position="56"/>
    </location>
</feature>
<dbReference type="Proteomes" id="UP000735302">
    <property type="component" value="Unassembled WGS sequence"/>
</dbReference>
<proteinExistence type="predicted"/>
<name>A0AAV4ALJ2_9GAST</name>
<organism evidence="2 3">
    <name type="scientific">Plakobranchus ocellatus</name>
    <dbReference type="NCBI Taxonomy" id="259542"/>
    <lineage>
        <taxon>Eukaryota</taxon>
        <taxon>Metazoa</taxon>
        <taxon>Spiralia</taxon>
        <taxon>Lophotrochozoa</taxon>
        <taxon>Mollusca</taxon>
        <taxon>Gastropoda</taxon>
        <taxon>Heterobranchia</taxon>
        <taxon>Euthyneura</taxon>
        <taxon>Panpulmonata</taxon>
        <taxon>Sacoglossa</taxon>
        <taxon>Placobranchoidea</taxon>
        <taxon>Plakobranchidae</taxon>
        <taxon>Plakobranchus</taxon>
    </lineage>
</organism>
<protein>
    <submittedName>
        <fullName evidence="2">Uncharacterized protein</fullName>
    </submittedName>
</protein>
<dbReference type="AlphaFoldDB" id="A0AAV4ALJ2"/>
<evidence type="ECO:0000256" key="1">
    <source>
        <dbReference type="SAM" id="MobiDB-lite"/>
    </source>
</evidence>
<dbReference type="EMBL" id="BLXT01003865">
    <property type="protein sequence ID" value="GFO07456.1"/>
    <property type="molecule type" value="Genomic_DNA"/>
</dbReference>
<comment type="caution">
    <text evidence="2">The sequence shown here is derived from an EMBL/GenBank/DDBJ whole genome shotgun (WGS) entry which is preliminary data.</text>
</comment>